<proteinExistence type="inferred from homology"/>
<evidence type="ECO:0000256" key="7">
    <source>
        <dbReference type="ARBA" id="ARBA00023170"/>
    </source>
</evidence>
<protein>
    <recommendedName>
        <fullName evidence="11">G-protein coupled receptors family 1 profile domain-containing protein</fullName>
    </recommendedName>
</protein>
<dbReference type="CDD" id="cd14978">
    <property type="entry name" value="7tmA_FMRFamide_R-like"/>
    <property type="match status" value="1"/>
</dbReference>
<evidence type="ECO:0000256" key="3">
    <source>
        <dbReference type="ARBA" id="ARBA00022692"/>
    </source>
</evidence>
<keyword evidence="7 9" id="KW-0675">Receptor</keyword>
<evidence type="ECO:0000313" key="13">
    <source>
        <dbReference type="Proteomes" id="UP000235965"/>
    </source>
</evidence>
<dbReference type="SUPFAM" id="SSF81321">
    <property type="entry name" value="Family A G protein-coupled receptor-like"/>
    <property type="match status" value="1"/>
</dbReference>
<dbReference type="InParanoid" id="A0A2J7QU05"/>
<comment type="subcellular location">
    <subcellularLocation>
        <location evidence="1">Membrane</location>
        <topology evidence="1">Multi-pass membrane protein</topology>
    </subcellularLocation>
</comment>
<dbReference type="InterPro" id="IPR017452">
    <property type="entry name" value="GPCR_Rhodpsn_7TM"/>
</dbReference>
<evidence type="ECO:0000256" key="10">
    <source>
        <dbReference type="SAM" id="Phobius"/>
    </source>
</evidence>
<evidence type="ECO:0000256" key="1">
    <source>
        <dbReference type="ARBA" id="ARBA00004141"/>
    </source>
</evidence>
<evidence type="ECO:0000313" key="12">
    <source>
        <dbReference type="EMBL" id="PNF32072.1"/>
    </source>
</evidence>
<dbReference type="PROSITE" id="PS00237">
    <property type="entry name" value="G_PROTEIN_RECEP_F1_1"/>
    <property type="match status" value="1"/>
</dbReference>
<dbReference type="AlphaFoldDB" id="A0A2J7QU05"/>
<feature type="transmembrane region" description="Helical" evidence="10">
    <location>
        <begin position="59"/>
        <end position="78"/>
    </location>
</feature>
<dbReference type="Proteomes" id="UP000235965">
    <property type="component" value="Unassembled WGS sequence"/>
</dbReference>
<organism evidence="12 13">
    <name type="scientific">Cryptotermes secundus</name>
    <dbReference type="NCBI Taxonomy" id="105785"/>
    <lineage>
        <taxon>Eukaryota</taxon>
        <taxon>Metazoa</taxon>
        <taxon>Ecdysozoa</taxon>
        <taxon>Arthropoda</taxon>
        <taxon>Hexapoda</taxon>
        <taxon>Insecta</taxon>
        <taxon>Pterygota</taxon>
        <taxon>Neoptera</taxon>
        <taxon>Polyneoptera</taxon>
        <taxon>Dictyoptera</taxon>
        <taxon>Blattodea</taxon>
        <taxon>Blattoidea</taxon>
        <taxon>Termitoidae</taxon>
        <taxon>Kalotermitidae</taxon>
        <taxon>Cryptotermitinae</taxon>
        <taxon>Cryptotermes</taxon>
    </lineage>
</organism>
<dbReference type="EMBL" id="NEVH01011192">
    <property type="protein sequence ID" value="PNF32072.1"/>
    <property type="molecule type" value="Genomic_DNA"/>
</dbReference>
<feature type="transmembrane region" description="Helical" evidence="10">
    <location>
        <begin position="137"/>
        <end position="158"/>
    </location>
</feature>
<dbReference type="PANTHER" id="PTHR24243">
    <property type="entry name" value="G-PROTEIN COUPLED RECEPTOR"/>
    <property type="match status" value="1"/>
</dbReference>
<sequence length="412" mass="46277">MSVTNGTNETDPDPGWRYIVEGIEMCYSLILIVLGTIGNCISVLAFFTTKLRKLSSSFYLAALAISDTGFLVALFISWLNSFGVPLFNVSGLCEMNLYLTYVCSFLSAWLVVAFTVERFIAVRYPLRRPSMCTVARAKVVLASLTLLALILNVPNFWLTQIEIRDNKPICSLNPKFTVLATVINHVDFVVTFILPFFVIATLNAWISLMVWQLARIRRVLTLTGPRERNIHCRRLHQPHCAAIPQQSLRSSASQTKVTKMLLVVSTVFLCLNLPSYVLRVRVYVQGSESKSQEENLPILQHVAHVLFITNFGINFVLYCVSGQNFRRAFCSLCCSCCPCSRQRADSTQLTGVRRQGLALSIGPQKSPETETSSIDWAQLSRFYLKTETEYKSPKRCALKDPMIGTRSIIGLN</sequence>
<dbReference type="PROSITE" id="PS50262">
    <property type="entry name" value="G_PROTEIN_RECEP_F1_2"/>
    <property type="match status" value="1"/>
</dbReference>
<keyword evidence="3 9" id="KW-0812">Transmembrane</keyword>
<evidence type="ECO:0000256" key="9">
    <source>
        <dbReference type="RuleBase" id="RU000688"/>
    </source>
</evidence>
<dbReference type="InterPro" id="IPR000276">
    <property type="entry name" value="GPCR_Rhodpsn"/>
</dbReference>
<dbReference type="STRING" id="105785.A0A2J7QU05"/>
<comment type="caution">
    <text evidence="12">The sequence shown here is derived from an EMBL/GenBank/DDBJ whole genome shotgun (WGS) entry which is preliminary data.</text>
</comment>
<keyword evidence="13" id="KW-1185">Reference proteome</keyword>
<reference evidence="12 13" key="1">
    <citation type="submission" date="2017-12" db="EMBL/GenBank/DDBJ databases">
        <title>Hemimetabolous genomes reveal molecular basis of termite eusociality.</title>
        <authorList>
            <person name="Harrison M.C."/>
            <person name="Jongepier E."/>
            <person name="Robertson H.M."/>
            <person name="Arning N."/>
            <person name="Bitard-Feildel T."/>
            <person name="Chao H."/>
            <person name="Childers C.P."/>
            <person name="Dinh H."/>
            <person name="Doddapaneni H."/>
            <person name="Dugan S."/>
            <person name="Gowin J."/>
            <person name="Greiner C."/>
            <person name="Han Y."/>
            <person name="Hu H."/>
            <person name="Hughes D.S.T."/>
            <person name="Huylmans A.-K."/>
            <person name="Kemena C."/>
            <person name="Kremer L.P.M."/>
            <person name="Lee S.L."/>
            <person name="Lopez-Ezquerra A."/>
            <person name="Mallet L."/>
            <person name="Monroy-Kuhn J.M."/>
            <person name="Moser A."/>
            <person name="Murali S.C."/>
            <person name="Muzny D.M."/>
            <person name="Otani S."/>
            <person name="Piulachs M.-D."/>
            <person name="Poelchau M."/>
            <person name="Qu J."/>
            <person name="Schaub F."/>
            <person name="Wada-Katsumata A."/>
            <person name="Worley K.C."/>
            <person name="Xie Q."/>
            <person name="Ylla G."/>
            <person name="Poulsen M."/>
            <person name="Gibbs R.A."/>
            <person name="Schal C."/>
            <person name="Richards S."/>
            <person name="Belles X."/>
            <person name="Korb J."/>
            <person name="Bornberg-Bauer E."/>
        </authorList>
    </citation>
    <scope>NUCLEOTIDE SEQUENCE [LARGE SCALE GENOMIC DNA]</scope>
    <source>
        <tissue evidence="12">Whole body</tissue>
    </source>
</reference>
<dbReference type="Gene3D" id="1.20.1070.10">
    <property type="entry name" value="Rhodopsin 7-helix transmembrane proteins"/>
    <property type="match status" value="1"/>
</dbReference>
<dbReference type="OrthoDB" id="9990906at2759"/>
<gene>
    <name evidence="12" type="ORF">B7P43_G05725</name>
</gene>
<keyword evidence="4 10" id="KW-1133">Transmembrane helix</keyword>
<feature type="transmembrane region" description="Helical" evidence="10">
    <location>
        <begin position="188"/>
        <end position="211"/>
    </location>
</feature>
<evidence type="ECO:0000256" key="2">
    <source>
        <dbReference type="ARBA" id="ARBA00010663"/>
    </source>
</evidence>
<dbReference type="GO" id="GO:0005886">
    <property type="term" value="C:plasma membrane"/>
    <property type="evidence" value="ECO:0007669"/>
    <property type="project" value="TreeGrafter"/>
</dbReference>
<comment type="similarity">
    <text evidence="2 9">Belongs to the G-protein coupled receptor 1 family.</text>
</comment>
<keyword evidence="8 9" id="KW-0807">Transducer</keyword>
<dbReference type="PRINTS" id="PR00237">
    <property type="entry name" value="GPCRRHODOPSN"/>
</dbReference>
<dbReference type="Pfam" id="PF00001">
    <property type="entry name" value="7tm_1"/>
    <property type="match status" value="1"/>
</dbReference>
<accession>A0A2J7QU05</accession>
<dbReference type="PANTHER" id="PTHR24243:SF230">
    <property type="entry name" value="G-PROTEIN COUPLED RECEPTORS FAMILY 1 PROFILE DOMAIN-CONTAINING PROTEIN"/>
    <property type="match status" value="1"/>
</dbReference>
<dbReference type="FunCoup" id="A0A2J7QU05">
    <property type="interactions" value="23"/>
</dbReference>
<feature type="domain" description="G-protein coupled receptors family 1 profile" evidence="11">
    <location>
        <begin position="38"/>
        <end position="318"/>
    </location>
</feature>
<feature type="transmembrane region" description="Helical" evidence="10">
    <location>
        <begin position="260"/>
        <end position="278"/>
    </location>
</feature>
<evidence type="ECO:0000259" key="11">
    <source>
        <dbReference type="PROSITE" id="PS50262"/>
    </source>
</evidence>
<keyword evidence="5 9" id="KW-0297">G-protein coupled receptor</keyword>
<evidence type="ECO:0000256" key="8">
    <source>
        <dbReference type="ARBA" id="ARBA00023224"/>
    </source>
</evidence>
<name>A0A2J7QU05_9NEOP</name>
<evidence type="ECO:0000256" key="5">
    <source>
        <dbReference type="ARBA" id="ARBA00023040"/>
    </source>
</evidence>
<feature type="transmembrane region" description="Helical" evidence="10">
    <location>
        <begin position="298"/>
        <end position="320"/>
    </location>
</feature>
<evidence type="ECO:0000256" key="6">
    <source>
        <dbReference type="ARBA" id="ARBA00023136"/>
    </source>
</evidence>
<feature type="transmembrane region" description="Helical" evidence="10">
    <location>
        <begin position="27"/>
        <end position="47"/>
    </location>
</feature>
<keyword evidence="6 10" id="KW-0472">Membrane</keyword>
<evidence type="ECO:0000256" key="4">
    <source>
        <dbReference type="ARBA" id="ARBA00022989"/>
    </source>
</evidence>
<feature type="transmembrane region" description="Helical" evidence="10">
    <location>
        <begin position="98"/>
        <end position="116"/>
    </location>
</feature>
<dbReference type="GO" id="GO:0004930">
    <property type="term" value="F:G protein-coupled receptor activity"/>
    <property type="evidence" value="ECO:0007669"/>
    <property type="project" value="UniProtKB-KW"/>
</dbReference>